<dbReference type="STRING" id="329726.AM1_3033"/>
<dbReference type="eggNOG" id="ENOG5033616">
    <property type="taxonomic scope" value="Bacteria"/>
</dbReference>
<reference evidence="1 2" key="1">
    <citation type="journal article" date="2008" name="Proc. Natl. Acad. Sci. U.S.A.">
        <title>Niche adaptation and genome expansion in the chlorophyll d-producing cyanobacterium Acaryochloris marina.</title>
        <authorList>
            <person name="Swingley W.D."/>
            <person name="Chen M."/>
            <person name="Cheung P.C."/>
            <person name="Conrad A.L."/>
            <person name="Dejesa L.C."/>
            <person name="Hao J."/>
            <person name="Honchak B.M."/>
            <person name="Karbach L.E."/>
            <person name="Kurdoglu A."/>
            <person name="Lahiri S."/>
            <person name="Mastrian S.D."/>
            <person name="Miyashita H."/>
            <person name="Page L."/>
            <person name="Ramakrishna P."/>
            <person name="Satoh S."/>
            <person name="Sattley W.M."/>
            <person name="Shimada Y."/>
            <person name="Taylor H.L."/>
            <person name="Tomo T."/>
            <person name="Tsuchiya T."/>
            <person name="Wang Z.T."/>
            <person name="Raymond J."/>
            <person name="Mimuro M."/>
            <person name="Blankenship R.E."/>
            <person name="Touchman J.W."/>
        </authorList>
    </citation>
    <scope>NUCLEOTIDE SEQUENCE [LARGE SCALE GENOMIC DNA]</scope>
    <source>
        <strain evidence="2">MBIC 11017</strain>
    </source>
</reference>
<organism evidence="1 2">
    <name type="scientific">Acaryochloris marina (strain MBIC 11017)</name>
    <dbReference type="NCBI Taxonomy" id="329726"/>
    <lineage>
        <taxon>Bacteria</taxon>
        <taxon>Bacillati</taxon>
        <taxon>Cyanobacteriota</taxon>
        <taxon>Cyanophyceae</taxon>
        <taxon>Acaryochloridales</taxon>
        <taxon>Acaryochloridaceae</taxon>
        <taxon>Acaryochloris</taxon>
    </lineage>
</organism>
<dbReference type="EMBL" id="CP000828">
    <property type="protein sequence ID" value="ABW28029.1"/>
    <property type="molecule type" value="Genomic_DNA"/>
</dbReference>
<evidence type="ECO:0000313" key="1">
    <source>
        <dbReference type="EMBL" id="ABW28029.1"/>
    </source>
</evidence>
<evidence type="ECO:0000313" key="2">
    <source>
        <dbReference type="Proteomes" id="UP000000268"/>
    </source>
</evidence>
<gene>
    <name evidence="1" type="ordered locus">AM1_3033</name>
</gene>
<protein>
    <recommendedName>
        <fullName evidence="3">Bacteriophage abortive infection AbiH</fullName>
    </recommendedName>
</protein>
<dbReference type="Pfam" id="PF14253">
    <property type="entry name" value="AbiH"/>
    <property type="match status" value="1"/>
</dbReference>
<name>B0CCK0_ACAM1</name>
<dbReference type="RefSeq" id="WP_012163460.1">
    <property type="nucleotide sequence ID" value="NC_009925.1"/>
</dbReference>
<proteinExistence type="predicted"/>
<keyword evidence="2" id="KW-1185">Reference proteome</keyword>
<dbReference type="HOGENOM" id="CLU_841326_0_0_3"/>
<sequence length="326" mass="37702">MNVVFILGNGFDLNLGLNTSYSDFYNYYKKQVSSNEVIKELKENIDSNTENWSDLELQLGRYTSRLKDQNDFDIFYFDIVDNLRDYLDLEEDSFDYSAFDKSVLLRDLVEPERVLSQRERNKLTDWYRKFGGNINTNILTFNYTQTIEKILGKNATSQPIGTNNKGVQVLLNSIDHIHGYLEDGLVLGVNDEEQIENEKLRLSQEVVEAIVKPMHNQELGHTRDDRCMQVISAANLIFVFGCSIGKSDQMWWEKVGSTLGESCRLVIFHRGSNVNSQNDILYARENRKIINRFLSLTNLDEEKRDIAKQYITAAVTKDLFKLVKST</sequence>
<dbReference type="InterPro" id="IPR025935">
    <property type="entry name" value="AbiH"/>
</dbReference>
<dbReference type="KEGG" id="amr:AM1_3033"/>
<evidence type="ECO:0008006" key="3">
    <source>
        <dbReference type="Google" id="ProtNLM"/>
    </source>
</evidence>
<dbReference type="Proteomes" id="UP000000268">
    <property type="component" value="Chromosome"/>
</dbReference>
<dbReference type="AlphaFoldDB" id="B0CCK0"/>
<dbReference type="OrthoDB" id="5903604at2"/>
<accession>B0CCK0</accession>